<comment type="caution">
    <text evidence="6">The sequence shown here is derived from an EMBL/GenBank/DDBJ whole genome shotgun (WGS) entry which is preliminary data.</text>
</comment>
<reference evidence="6 7" key="1">
    <citation type="submission" date="2024-12" db="EMBL/GenBank/DDBJ databases">
        <title>The unique morphological basis and parallel evolutionary history of personate flowers in Penstemon.</title>
        <authorList>
            <person name="Depatie T.H."/>
            <person name="Wessinger C.A."/>
        </authorList>
    </citation>
    <scope>NUCLEOTIDE SEQUENCE [LARGE SCALE GENOMIC DNA]</scope>
    <source>
        <strain evidence="6">WTNN_2</strain>
        <tissue evidence="6">Leaf</tissue>
    </source>
</reference>
<keyword evidence="7" id="KW-1185">Reference proteome</keyword>
<comment type="subcellular location">
    <subcellularLocation>
        <location evidence="1">Nucleus</location>
    </subcellularLocation>
</comment>
<organism evidence="6 7">
    <name type="scientific">Penstemon smallii</name>
    <dbReference type="NCBI Taxonomy" id="265156"/>
    <lineage>
        <taxon>Eukaryota</taxon>
        <taxon>Viridiplantae</taxon>
        <taxon>Streptophyta</taxon>
        <taxon>Embryophyta</taxon>
        <taxon>Tracheophyta</taxon>
        <taxon>Spermatophyta</taxon>
        <taxon>Magnoliopsida</taxon>
        <taxon>eudicotyledons</taxon>
        <taxon>Gunneridae</taxon>
        <taxon>Pentapetalae</taxon>
        <taxon>asterids</taxon>
        <taxon>lamiids</taxon>
        <taxon>Lamiales</taxon>
        <taxon>Plantaginaceae</taxon>
        <taxon>Cheloneae</taxon>
        <taxon>Penstemon</taxon>
    </lineage>
</organism>
<proteinExistence type="predicted"/>
<dbReference type="GO" id="GO:0005634">
    <property type="term" value="C:nucleus"/>
    <property type="evidence" value="ECO:0007669"/>
    <property type="project" value="UniProtKB-SubCell"/>
</dbReference>
<keyword evidence="5" id="KW-0539">Nucleus</keyword>
<dbReference type="Proteomes" id="UP001634393">
    <property type="component" value="Unassembled WGS sequence"/>
</dbReference>
<keyword evidence="3" id="KW-0238">DNA-binding</keyword>
<protein>
    <recommendedName>
        <fullName evidence="8">TF-B3 domain-containing protein</fullName>
    </recommendedName>
</protein>
<dbReference type="PANTHER" id="PTHR31541:SF28">
    <property type="entry name" value="TF-B3 DOMAIN-CONTAINING PROTEIN"/>
    <property type="match status" value="1"/>
</dbReference>
<evidence type="ECO:0000256" key="2">
    <source>
        <dbReference type="ARBA" id="ARBA00023015"/>
    </source>
</evidence>
<dbReference type="AlphaFoldDB" id="A0ABD3TTB3"/>
<evidence type="ECO:0008006" key="8">
    <source>
        <dbReference type="Google" id="ProtNLM"/>
    </source>
</evidence>
<sequence length="122" mass="14437">MDLIGTCSKPFEKQITPSDVEKLNWLPMLKPKENVVVGVPVTVYGPDEKEHKMSFNFWSKKMYCVNKGWKSFFGAYKLQACTHWATVWMFRHKENDGLCFVITWKYIYDTKKLIIGRKKKSY</sequence>
<dbReference type="InterPro" id="IPR015300">
    <property type="entry name" value="DNA-bd_pseudobarrel_sf"/>
</dbReference>
<keyword evidence="4" id="KW-0804">Transcription</keyword>
<evidence type="ECO:0000256" key="1">
    <source>
        <dbReference type="ARBA" id="ARBA00004123"/>
    </source>
</evidence>
<accession>A0ABD3TTB3</accession>
<evidence type="ECO:0000313" key="6">
    <source>
        <dbReference type="EMBL" id="KAL3839906.1"/>
    </source>
</evidence>
<dbReference type="Gene3D" id="2.40.330.10">
    <property type="entry name" value="DNA-binding pseudobarrel domain"/>
    <property type="match status" value="1"/>
</dbReference>
<dbReference type="GO" id="GO:0003677">
    <property type="term" value="F:DNA binding"/>
    <property type="evidence" value="ECO:0007669"/>
    <property type="project" value="UniProtKB-KW"/>
</dbReference>
<evidence type="ECO:0000256" key="5">
    <source>
        <dbReference type="ARBA" id="ARBA00023242"/>
    </source>
</evidence>
<gene>
    <name evidence="6" type="ORF">ACJIZ3_024497</name>
</gene>
<dbReference type="EMBL" id="JBJXBP010000003">
    <property type="protein sequence ID" value="KAL3839906.1"/>
    <property type="molecule type" value="Genomic_DNA"/>
</dbReference>
<dbReference type="PANTHER" id="PTHR31541">
    <property type="entry name" value="B3 DOMAIN PLANT PROTEIN-RELATED"/>
    <property type="match status" value="1"/>
</dbReference>
<evidence type="ECO:0000256" key="4">
    <source>
        <dbReference type="ARBA" id="ARBA00023163"/>
    </source>
</evidence>
<evidence type="ECO:0000313" key="7">
    <source>
        <dbReference type="Proteomes" id="UP001634393"/>
    </source>
</evidence>
<dbReference type="SUPFAM" id="SSF101936">
    <property type="entry name" value="DNA-binding pseudobarrel domain"/>
    <property type="match status" value="1"/>
</dbReference>
<keyword evidence="2" id="KW-0805">Transcription regulation</keyword>
<evidence type="ECO:0000256" key="3">
    <source>
        <dbReference type="ARBA" id="ARBA00023125"/>
    </source>
</evidence>
<dbReference type="InterPro" id="IPR005508">
    <property type="entry name" value="At2g31720-like"/>
</dbReference>
<name>A0ABD3TTB3_9LAMI</name>